<dbReference type="GO" id="GO:0003886">
    <property type="term" value="F:DNA (cytosine-5-)-methyltransferase activity"/>
    <property type="evidence" value="ECO:0007669"/>
    <property type="project" value="UniProtKB-EC"/>
</dbReference>
<evidence type="ECO:0000256" key="3">
    <source>
        <dbReference type="ARBA" id="ARBA00022679"/>
    </source>
</evidence>
<evidence type="ECO:0000256" key="4">
    <source>
        <dbReference type="ARBA" id="ARBA00022691"/>
    </source>
</evidence>
<evidence type="ECO:0000256" key="1">
    <source>
        <dbReference type="ARBA" id="ARBA00011975"/>
    </source>
</evidence>
<dbReference type="Pfam" id="PF00145">
    <property type="entry name" value="DNA_methylase"/>
    <property type="match status" value="1"/>
</dbReference>
<protein>
    <recommendedName>
        <fullName evidence="1">DNA (cytosine-5-)-methyltransferase</fullName>
        <ecNumber evidence="1">2.1.1.37</ecNumber>
    </recommendedName>
</protein>
<sequence>DLLRPAFTVMAYGGGGTWSYHYERERSILTNRERARLQTFPDSYMFAGNRSQVRAQIGEAVPAQLGRKIAEIATLVLEQ</sequence>
<reference evidence="5" key="1">
    <citation type="submission" date="2018-05" db="EMBL/GenBank/DDBJ databases">
        <authorList>
            <person name="Lanie J.A."/>
            <person name="Ng W.-L."/>
            <person name="Kazmierczak K.M."/>
            <person name="Andrzejewski T.M."/>
            <person name="Davidsen T.M."/>
            <person name="Wayne K.J."/>
            <person name="Tettelin H."/>
            <person name="Glass J.I."/>
            <person name="Rusch D."/>
            <person name="Podicherti R."/>
            <person name="Tsui H.-C.T."/>
            <person name="Winkler M.E."/>
        </authorList>
    </citation>
    <scope>NUCLEOTIDE SEQUENCE</scope>
</reference>
<dbReference type="GO" id="GO:0032259">
    <property type="term" value="P:methylation"/>
    <property type="evidence" value="ECO:0007669"/>
    <property type="project" value="UniProtKB-KW"/>
</dbReference>
<evidence type="ECO:0000313" key="5">
    <source>
        <dbReference type="EMBL" id="SVD27746.1"/>
    </source>
</evidence>
<keyword evidence="4" id="KW-0949">S-adenosyl-L-methionine</keyword>
<dbReference type="EMBL" id="UINC01140542">
    <property type="protein sequence ID" value="SVD27746.1"/>
    <property type="molecule type" value="Genomic_DNA"/>
</dbReference>
<organism evidence="5">
    <name type="scientific">marine metagenome</name>
    <dbReference type="NCBI Taxonomy" id="408172"/>
    <lineage>
        <taxon>unclassified sequences</taxon>
        <taxon>metagenomes</taxon>
        <taxon>ecological metagenomes</taxon>
    </lineage>
</organism>
<dbReference type="AlphaFoldDB" id="A0A382U096"/>
<keyword evidence="2" id="KW-0489">Methyltransferase</keyword>
<proteinExistence type="predicted"/>
<keyword evidence="3" id="KW-0808">Transferase</keyword>
<dbReference type="GO" id="GO:0044027">
    <property type="term" value="P:negative regulation of gene expression via chromosomal CpG island methylation"/>
    <property type="evidence" value="ECO:0007669"/>
    <property type="project" value="TreeGrafter"/>
</dbReference>
<feature type="non-terminal residue" evidence="5">
    <location>
        <position position="1"/>
    </location>
</feature>
<name>A0A382U096_9ZZZZ</name>
<dbReference type="Gene3D" id="3.90.120.10">
    <property type="entry name" value="DNA Methylase, subunit A, domain 2"/>
    <property type="match status" value="1"/>
</dbReference>
<dbReference type="PANTHER" id="PTHR10629:SF52">
    <property type="entry name" value="DNA (CYTOSINE-5)-METHYLTRANSFERASE 1"/>
    <property type="match status" value="1"/>
</dbReference>
<dbReference type="PANTHER" id="PTHR10629">
    <property type="entry name" value="CYTOSINE-SPECIFIC METHYLTRANSFERASE"/>
    <property type="match status" value="1"/>
</dbReference>
<dbReference type="SUPFAM" id="SSF53335">
    <property type="entry name" value="S-adenosyl-L-methionine-dependent methyltransferases"/>
    <property type="match status" value="1"/>
</dbReference>
<dbReference type="EC" id="2.1.1.37" evidence="1"/>
<evidence type="ECO:0000256" key="2">
    <source>
        <dbReference type="ARBA" id="ARBA00022603"/>
    </source>
</evidence>
<accession>A0A382U096</accession>
<dbReference type="InterPro" id="IPR029063">
    <property type="entry name" value="SAM-dependent_MTases_sf"/>
</dbReference>
<dbReference type="InterPro" id="IPR050390">
    <property type="entry name" value="C5-Methyltransferase"/>
</dbReference>
<gene>
    <name evidence="5" type="ORF">METZ01_LOCUS380600</name>
</gene>
<dbReference type="InterPro" id="IPR001525">
    <property type="entry name" value="C5_MeTfrase"/>
</dbReference>
<dbReference type="GO" id="GO:0003677">
    <property type="term" value="F:DNA binding"/>
    <property type="evidence" value="ECO:0007669"/>
    <property type="project" value="TreeGrafter"/>
</dbReference>